<evidence type="ECO:0000256" key="4">
    <source>
        <dbReference type="PROSITE-ProRule" id="PRU00182"/>
    </source>
</evidence>
<dbReference type="InterPro" id="IPR025708">
    <property type="entry name" value="HSP15"/>
</dbReference>
<dbReference type="CDD" id="cd00165">
    <property type="entry name" value="S4"/>
    <property type="match status" value="1"/>
</dbReference>
<dbReference type="Pfam" id="PF01479">
    <property type="entry name" value="S4"/>
    <property type="match status" value="1"/>
</dbReference>
<comment type="caution">
    <text evidence="7">The sequence shown here is derived from an EMBL/GenBank/DDBJ whole genome shotgun (WGS) entry which is preliminary data.</text>
</comment>
<dbReference type="GO" id="GO:0003677">
    <property type="term" value="F:DNA binding"/>
    <property type="evidence" value="ECO:0007669"/>
    <property type="project" value="UniProtKB-KW"/>
</dbReference>
<dbReference type="EMBL" id="DXEL01000043">
    <property type="protein sequence ID" value="HIX74512.1"/>
    <property type="molecule type" value="Genomic_DNA"/>
</dbReference>
<dbReference type="InterPro" id="IPR002942">
    <property type="entry name" value="S4_RNA-bd"/>
</dbReference>
<evidence type="ECO:0000256" key="5">
    <source>
        <dbReference type="SAM" id="MobiDB-lite"/>
    </source>
</evidence>
<proteinExistence type="inferred from homology"/>
<feature type="compositionally biased region" description="Acidic residues" evidence="5">
    <location>
        <begin position="131"/>
        <end position="145"/>
    </location>
</feature>
<dbReference type="GO" id="GO:0003727">
    <property type="term" value="F:single-stranded RNA binding"/>
    <property type="evidence" value="ECO:0007669"/>
    <property type="project" value="InterPro"/>
</dbReference>
<dbReference type="SUPFAM" id="SSF55174">
    <property type="entry name" value="Alpha-L RNA-binding motif"/>
    <property type="match status" value="1"/>
</dbReference>
<name>A0A9D1X8K8_9BACT</name>
<dbReference type="GO" id="GO:0034605">
    <property type="term" value="P:cellular response to heat"/>
    <property type="evidence" value="ECO:0007669"/>
    <property type="project" value="InterPro"/>
</dbReference>
<dbReference type="GO" id="GO:0043023">
    <property type="term" value="F:ribosomal large subunit binding"/>
    <property type="evidence" value="ECO:0007669"/>
    <property type="project" value="InterPro"/>
</dbReference>
<feature type="domain" description="RNA-binding S4" evidence="6">
    <location>
        <begin position="4"/>
        <end position="64"/>
    </location>
</feature>
<reference evidence="7" key="1">
    <citation type="journal article" date="2021" name="PeerJ">
        <title>Extensive microbial diversity within the chicken gut microbiome revealed by metagenomics and culture.</title>
        <authorList>
            <person name="Gilroy R."/>
            <person name="Ravi A."/>
            <person name="Getino M."/>
            <person name="Pursley I."/>
            <person name="Horton D.L."/>
            <person name="Alikhan N.F."/>
            <person name="Baker D."/>
            <person name="Gharbi K."/>
            <person name="Hall N."/>
            <person name="Watson M."/>
            <person name="Adriaenssens E.M."/>
            <person name="Foster-Nyarko E."/>
            <person name="Jarju S."/>
            <person name="Secka A."/>
            <person name="Antonio M."/>
            <person name="Oren A."/>
            <person name="Chaudhuri R.R."/>
            <person name="La Ragione R."/>
            <person name="Hildebrand F."/>
            <person name="Pallen M.J."/>
        </authorList>
    </citation>
    <scope>NUCLEOTIDE SEQUENCE</scope>
    <source>
        <strain evidence="7">ChiGjej6B6-14162</strain>
    </source>
</reference>
<evidence type="ECO:0000256" key="2">
    <source>
        <dbReference type="ARBA" id="ARBA00022884"/>
    </source>
</evidence>
<dbReference type="Proteomes" id="UP000886740">
    <property type="component" value="Unassembled WGS sequence"/>
</dbReference>
<reference evidence="7" key="2">
    <citation type="submission" date="2021-04" db="EMBL/GenBank/DDBJ databases">
        <authorList>
            <person name="Gilroy R."/>
        </authorList>
    </citation>
    <scope>NUCLEOTIDE SEQUENCE</scope>
    <source>
        <strain evidence="7">ChiGjej6B6-14162</strain>
    </source>
</reference>
<dbReference type="AlphaFoldDB" id="A0A9D1X8K8"/>
<dbReference type="InterPro" id="IPR036986">
    <property type="entry name" value="S4_RNA-bd_sf"/>
</dbReference>
<organism evidence="7 8">
    <name type="scientific">Candidatus Parabacteroides intestinipullorum</name>
    <dbReference type="NCBI Taxonomy" id="2838723"/>
    <lineage>
        <taxon>Bacteria</taxon>
        <taxon>Pseudomonadati</taxon>
        <taxon>Bacteroidota</taxon>
        <taxon>Bacteroidia</taxon>
        <taxon>Bacteroidales</taxon>
        <taxon>Tannerellaceae</taxon>
        <taxon>Parabacteroides</taxon>
    </lineage>
</organism>
<sequence length="145" mass="16767">MEEVRIDKWLWATRVFKTRTIAADACKKGRVMINNVTVKPSRMIKVGEVIQVRKPPVTFSFKVLALSESRMGAKLVPNFLENVTTPDQYEILEMNKISGFVNRAKGLGRPTKKERRELEQFTEPAYSGDDFNFDFDWDSDDDDEE</sequence>
<evidence type="ECO:0000256" key="3">
    <source>
        <dbReference type="ARBA" id="ARBA00023125"/>
    </source>
</evidence>
<comment type="similarity">
    <text evidence="1">Belongs to the HSP15 family.</text>
</comment>
<dbReference type="Gene3D" id="3.10.290.10">
    <property type="entry name" value="RNA-binding S4 domain"/>
    <property type="match status" value="1"/>
</dbReference>
<protein>
    <submittedName>
        <fullName evidence="7">RNA-binding S4 domain-containing protein</fullName>
    </submittedName>
</protein>
<evidence type="ECO:0000259" key="6">
    <source>
        <dbReference type="SMART" id="SM00363"/>
    </source>
</evidence>
<evidence type="ECO:0000313" key="7">
    <source>
        <dbReference type="EMBL" id="HIX74512.1"/>
    </source>
</evidence>
<keyword evidence="3" id="KW-0238">DNA-binding</keyword>
<keyword evidence="2 4" id="KW-0694">RNA-binding</keyword>
<dbReference type="PIRSF" id="PIRSF016821">
    <property type="entry name" value="HSP15"/>
    <property type="match status" value="1"/>
</dbReference>
<evidence type="ECO:0000256" key="1">
    <source>
        <dbReference type="ARBA" id="ARBA00008396"/>
    </source>
</evidence>
<evidence type="ECO:0000313" key="8">
    <source>
        <dbReference type="Proteomes" id="UP000886740"/>
    </source>
</evidence>
<dbReference type="SMART" id="SM00363">
    <property type="entry name" value="S4"/>
    <property type="match status" value="1"/>
</dbReference>
<feature type="region of interest" description="Disordered" evidence="5">
    <location>
        <begin position="108"/>
        <end position="145"/>
    </location>
</feature>
<gene>
    <name evidence="7" type="ORF">H9977_05720</name>
</gene>
<accession>A0A9D1X8K8</accession>
<dbReference type="PROSITE" id="PS50889">
    <property type="entry name" value="S4"/>
    <property type="match status" value="1"/>
</dbReference>